<evidence type="ECO:0000313" key="13">
    <source>
        <dbReference type="EMBL" id="RHA66339.1"/>
    </source>
</evidence>
<evidence type="ECO:0000256" key="2">
    <source>
        <dbReference type="ARBA" id="ARBA00001946"/>
    </source>
</evidence>
<name>A0A3R6DEI5_9FIRM</name>
<reference evidence="13 14" key="1">
    <citation type="submission" date="2018-08" db="EMBL/GenBank/DDBJ databases">
        <title>A genome reference for cultivated species of the human gut microbiota.</title>
        <authorList>
            <person name="Zou Y."/>
            <person name="Xue W."/>
            <person name="Luo G."/>
        </authorList>
    </citation>
    <scope>NUCLEOTIDE SEQUENCE [LARGE SCALE GENOMIC DNA]</scope>
    <source>
        <strain evidence="13 14">AM43-11</strain>
    </source>
</reference>
<evidence type="ECO:0000256" key="4">
    <source>
        <dbReference type="ARBA" id="ARBA00005300"/>
    </source>
</evidence>
<proteinExistence type="inferred from homology"/>
<feature type="domain" description="RNase H type-1" evidence="12">
    <location>
        <begin position="66"/>
        <end position="201"/>
    </location>
</feature>
<evidence type="ECO:0000256" key="11">
    <source>
        <dbReference type="ARBA" id="ARBA00022842"/>
    </source>
</evidence>
<comment type="catalytic activity">
    <reaction evidence="1">
        <text>Endonucleolytic cleavage to 5'-phosphomonoester.</text>
        <dbReference type="EC" id="3.1.26.4"/>
    </reaction>
</comment>
<dbReference type="InterPro" id="IPR011320">
    <property type="entry name" value="RNase_H1_N"/>
</dbReference>
<protein>
    <recommendedName>
        <fullName evidence="6">Ribonuclease H</fullName>
        <ecNumber evidence="5">3.1.26.4</ecNumber>
    </recommendedName>
</protein>
<evidence type="ECO:0000256" key="3">
    <source>
        <dbReference type="ARBA" id="ARBA00004065"/>
    </source>
</evidence>
<dbReference type="Proteomes" id="UP000284465">
    <property type="component" value="Unassembled WGS sequence"/>
</dbReference>
<sequence>MNYRNKNKQKKNLERVYAVRKGRVPGIYKTWLECFAQIDGYAGAEYQQFAKPEEAAAYMTQKEQRKNITAYAYVDGSYNKYTKTYGYGGIINDGTKEHEIMGSGANPEMASMRNVAGEIEGAMAAISYAEQNGIQELTIYYDYIGIENWPTGKWNANQKGTQLYRDYVRNAKIKIYFKKVKGHSGVRGNEKADMLAKRAVGVV</sequence>
<evidence type="ECO:0000256" key="5">
    <source>
        <dbReference type="ARBA" id="ARBA00012180"/>
    </source>
</evidence>
<evidence type="ECO:0000256" key="7">
    <source>
        <dbReference type="ARBA" id="ARBA00022722"/>
    </source>
</evidence>
<dbReference type="Pfam" id="PF00075">
    <property type="entry name" value="RNase_H"/>
    <property type="match status" value="1"/>
</dbReference>
<evidence type="ECO:0000256" key="9">
    <source>
        <dbReference type="ARBA" id="ARBA00022759"/>
    </source>
</evidence>
<dbReference type="FunFam" id="3.40.970.10:FF:000002">
    <property type="entry name" value="Ribonuclease H"/>
    <property type="match status" value="1"/>
</dbReference>
<dbReference type="PANTHER" id="PTHR10642:SF26">
    <property type="entry name" value="RIBONUCLEASE H1"/>
    <property type="match status" value="1"/>
</dbReference>
<keyword evidence="9" id="KW-0255">Endonuclease</keyword>
<dbReference type="InterPro" id="IPR037056">
    <property type="entry name" value="RNase_H1_N_sf"/>
</dbReference>
<dbReference type="InterPro" id="IPR012337">
    <property type="entry name" value="RNaseH-like_sf"/>
</dbReference>
<dbReference type="PANTHER" id="PTHR10642">
    <property type="entry name" value="RIBONUCLEASE H1"/>
    <property type="match status" value="1"/>
</dbReference>
<dbReference type="InterPro" id="IPR036397">
    <property type="entry name" value="RNaseH_sf"/>
</dbReference>
<dbReference type="InterPro" id="IPR050092">
    <property type="entry name" value="RNase_H"/>
</dbReference>
<evidence type="ECO:0000256" key="1">
    <source>
        <dbReference type="ARBA" id="ARBA00000077"/>
    </source>
</evidence>
<gene>
    <name evidence="13" type="ORF">DW927_11945</name>
</gene>
<evidence type="ECO:0000259" key="12">
    <source>
        <dbReference type="PROSITE" id="PS50879"/>
    </source>
</evidence>
<evidence type="ECO:0000256" key="8">
    <source>
        <dbReference type="ARBA" id="ARBA00022723"/>
    </source>
</evidence>
<dbReference type="Gene3D" id="3.30.420.10">
    <property type="entry name" value="Ribonuclease H-like superfamily/Ribonuclease H"/>
    <property type="match status" value="1"/>
</dbReference>
<evidence type="ECO:0000256" key="10">
    <source>
        <dbReference type="ARBA" id="ARBA00022801"/>
    </source>
</evidence>
<comment type="caution">
    <text evidence="13">The sequence shown here is derived from an EMBL/GenBank/DDBJ whole genome shotgun (WGS) entry which is preliminary data.</text>
</comment>
<keyword evidence="8" id="KW-0479">Metal-binding</keyword>
<dbReference type="GO" id="GO:0003676">
    <property type="term" value="F:nucleic acid binding"/>
    <property type="evidence" value="ECO:0007669"/>
    <property type="project" value="InterPro"/>
</dbReference>
<dbReference type="InterPro" id="IPR002156">
    <property type="entry name" value="RNaseH_domain"/>
</dbReference>
<organism evidence="13 14">
    <name type="scientific">Roseburia intestinalis</name>
    <dbReference type="NCBI Taxonomy" id="166486"/>
    <lineage>
        <taxon>Bacteria</taxon>
        <taxon>Bacillati</taxon>
        <taxon>Bacillota</taxon>
        <taxon>Clostridia</taxon>
        <taxon>Lachnospirales</taxon>
        <taxon>Lachnospiraceae</taxon>
        <taxon>Roseburia</taxon>
    </lineage>
</organism>
<accession>A0A3R6DEI5</accession>
<dbReference type="SUPFAM" id="SSF55658">
    <property type="entry name" value="L9 N-domain-like"/>
    <property type="match status" value="1"/>
</dbReference>
<dbReference type="Pfam" id="PF01693">
    <property type="entry name" value="Cauli_VI"/>
    <property type="match status" value="1"/>
</dbReference>
<dbReference type="InterPro" id="IPR009027">
    <property type="entry name" value="Ribosomal_bL9/RNase_H1_N"/>
</dbReference>
<dbReference type="EMBL" id="QSFP01000013">
    <property type="protein sequence ID" value="RHA66339.1"/>
    <property type="molecule type" value="Genomic_DNA"/>
</dbReference>
<comment type="cofactor">
    <cofactor evidence="2">
        <name>Mg(2+)</name>
        <dbReference type="ChEBI" id="CHEBI:18420"/>
    </cofactor>
</comment>
<dbReference type="SUPFAM" id="SSF53098">
    <property type="entry name" value="Ribonuclease H-like"/>
    <property type="match status" value="1"/>
</dbReference>
<comment type="similarity">
    <text evidence="4">Belongs to the RNase H family.</text>
</comment>
<dbReference type="EC" id="3.1.26.4" evidence="5"/>
<evidence type="ECO:0000256" key="6">
    <source>
        <dbReference type="ARBA" id="ARBA00017721"/>
    </source>
</evidence>
<dbReference type="GO" id="GO:0046872">
    <property type="term" value="F:metal ion binding"/>
    <property type="evidence" value="ECO:0007669"/>
    <property type="project" value="UniProtKB-KW"/>
</dbReference>
<keyword evidence="11" id="KW-0460">Magnesium</keyword>
<dbReference type="PROSITE" id="PS50879">
    <property type="entry name" value="RNASE_H_1"/>
    <property type="match status" value="1"/>
</dbReference>
<keyword evidence="7" id="KW-0540">Nuclease</keyword>
<comment type="function">
    <text evidence="3">Endonuclease that specifically degrades the RNA of RNA-DNA hybrids.</text>
</comment>
<dbReference type="GO" id="GO:0043137">
    <property type="term" value="P:DNA replication, removal of RNA primer"/>
    <property type="evidence" value="ECO:0007669"/>
    <property type="project" value="TreeGrafter"/>
</dbReference>
<dbReference type="Gene3D" id="3.40.970.10">
    <property type="entry name" value="Ribonuclease H1, N-terminal domain"/>
    <property type="match status" value="1"/>
</dbReference>
<dbReference type="GO" id="GO:0004523">
    <property type="term" value="F:RNA-DNA hybrid ribonuclease activity"/>
    <property type="evidence" value="ECO:0007669"/>
    <property type="project" value="UniProtKB-EC"/>
</dbReference>
<evidence type="ECO:0000313" key="14">
    <source>
        <dbReference type="Proteomes" id="UP000284465"/>
    </source>
</evidence>
<dbReference type="AlphaFoldDB" id="A0A3R6DEI5"/>
<keyword evidence="10" id="KW-0378">Hydrolase</keyword>
<dbReference type="CDD" id="cd09277">
    <property type="entry name" value="RNase_HI_bacteria_like"/>
    <property type="match status" value="1"/>
</dbReference>